<dbReference type="SUPFAM" id="SSF117281">
    <property type="entry name" value="Kelch motif"/>
    <property type="match status" value="1"/>
</dbReference>
<dbReference type="InterPro" id="IPR015915">
    <property type="entry name" value="Kelch-typ_b-propeller"/>
</dbReference>
<dbReference type="Proteomes" id="UP000054558">
    <property type="component" value="Unassembled WGS sequence"/>
</dbReference>
<evidence type="ECO:0000313" key="3">
    <source>
        <dbReference type="EMBL" id="GAQ89513.1"/>
    </source>
</evidence>
<dbReference type="Pfam" id="PF24681">
    <property type="entry name" value="Kelch_KLHDC2_KLHL20_DRC7"/>
    <property type="match status" value="1"/>
</dbReference>
<dbReference type="AlphaFoldDB" id="A0A1Y1IFU8"/>
<dbReference type="PANTHER" id="PTHR46093">
    <property type="entry name" value="ACYL-COA-BINDING DOMAIN-CONTAINING PROTEIN 5"/>
    <property type="match status" value="1"/>
</dbReference>
<name>A0A1Y1IFU8_KLENI</name>
<dbReference type="PANTHER" id="PTHR46093:SF18">
    <property type="entry name" value="FIBRONECTIN TYPE-III DOMAIN-CONTAINING PROTEIN"/>
    <property type="match status" value="1"/>
</dbReference>
<evidence type="ECO:0000256" key="1">
    <source>
        <dbReference type="ARBA" id="ARBA00022441"/>
    </source>
</evidence>
<dbReference type="STRING" id="105231.A0A1Y1IFU8"/>
<keyword evidence="1" id="KW-0880">Kelch repeat</keyword>
<accession>A0A1Y1IFU8</accession>
<dbReference type="Gene3D" id="2.120.10.80">
    <property type="entry name" value="Kelch-type beta propeller"/>
    <property type="match status" value="1"/>
</dbReference>
<sequence length="338" mass="36197">MLADTWLLETDQEPYCWEAASPSSCSGQANTFGIERPATSLDARTGAAIAAVGERVFLFGGYDPTIGAGFNDVACFDLEHRQWSSVETLGKAPPPTHSHSACYVPPQADDCHSGTVLLFGGATEERCSNQLHVFDPDTATWQQPTTSGRPPCPREMHSATLISRHKVLISGGRGSDGRVLSDGALLDVNTWHWEPCELPASAFPRCAHTLTSAAGGWKLYGGFTGEDVDGLLFSFDPEKLEASVICDAASAAASASRTGSATPAPRFAHTAVCIPRPGNRSQEEHQADPETLLLVFGGVNPLEDLNDVVIWDQSREGCKPDERQDGSQVPLYLEEVVS</sequence>
<reference evidence="3 4" key="1">
    <citation type="journal article" date="2014" name="Nat. Commun.">
        <title>Klebsormidium flaccidum genome reveals primary factors for plant terrestrial adaptation.</title>
        <authorList>
            <person name="Hori K."/>
            <person name="Maruyama F."/>
            <person name="Fujisawa T."/>
            <person name="Togashi T."/>
            <person name="Yamamoto N."/>
            <person name="Seo M."/>
            <person name="Sato S."/>
            <person name="Yamada T."/>
            <person name="Mori H."/>
            <person name="Tajima N."/>
            <person name="Moriyama T."/>
            <person name="Ikeuchi M."/>
            <person name="Watanabe M."/>
            <person name="Wada H."/>
            <person name="Kobayashi K."/>
            <person name="Saito M."/>
            <person name="Masuda T."/>
            <person name="Sasaki-Sekimoto Y."/>
            <person name="Mashiguchi K."/>
            <person name="Awai K."/>
            <person name="Shimojima M."/>
            <person name="Masuda S."/>
            <person name="Iwai M."/>
            <person name="Nobusawa T."/>
            <person name="Narise T."/>
            <person name="Kondo S."/>
            <person name="Saito H."/>
            <person name="Sato R."/>
            <person name="Murakawa M."/>
            <person name="Ihara Y."/>
            <person name="Oshima-Yamada Y."/>
            <person name="Ohtaka K."/>
            <person name="Satoh M."/>
            <person name="Sonobe K."/>
            <person name="Ishii M."/>
            <person name="Ohtani R."/>
            <person name="Kanamori-Sato M."/>
            <person name="Honoki R."/>
            <person name="Miyazaki D."/>
            <person name="Mochizuki H."/>
            <person name="Umetsu J."/>
            <person name="Higashi K."/>
            <person name="Shibata D."/>
            <person name="Kamiya Y."/>
            <person name="Sato N."/>
            <person name="Nakamura Y."/>
            <person name="Tabata S."/>
            <person name="Ida S."/>
            <person name="Kurokawa K."/>
            <person name="Ohta H."/>
        </authorList>
    </citation>
    <scope>NUCLEOTIDE SEQUENCE [LARGE SCALE GENOMIC DNA]</scope>
    <source>
        <strain evidence="3 4">NIES-2285</strain>
    </source>
</reference>
<dbReference type="EMBL" id="DF237480">
    <property type="protein sequence ID" value="GAQ89513.1"/>
    <property type="molecule type" value="Genomic_DNA"/>
</dbReference>
<dbReference type="OrthoDB" id="10251809at2759"/>
<organism evidence="3 4">
    <name type="scientific">Klebsormidium nitens</name>
    <name type="common">Green alga</name>
    <name type="synonym">Ulothrix nitens</name>
    <dbReference type="NCBI Taxonomy" id="105231"/>
    <lineage>
        <taxon>Eukaryota</taxon>
        <taxon>Viridiplantae</taxon>
        <taxon>Streptophyta</taxon>
        <taxon>Klebsormidiophyceae</taxon>
        <taxon>Klebsormidiales</taxon>
        <taxon>Klebsormidiaceae</taxon>
        <taxon>Klebsormidium</taxon>
    </lineage>
</organism>
<evidence type="ECO:0000313" key="4">
    <source>
        <dbReference type="Proteomes" id="UP000054558"/>
    </source>
</evidence>
<keyword evidence="4" id="KW-1185">Reference proteome</keyword>
<dbReference type="OMA" id="RIDCNGP"/>
<gene>
    <name evidence="3" type="ORF">KFL_005310050</name>
</gene>
<protein>
    <submittedName>
        <fullName evidence="3">Uncharacterized protein</fullName>
    </submittedName>
</protein>
<keyword evidence="2" id="KW-0677">Repeat</keyword>
<proteinExistence type="predicted"/>
<evidence type="ECO:0000256" key="2">
    <source>
        <dbReference type="ARBA" id="ARBA00022737"/>
    </source>
</evidence>